<comment type="caution">
    <text evidence="2">The sequence shown here is derived from an EMBL/GenBank/DDBJ whole genome shotgun (WGS) entry which is preliminary data.</text>
</comment>
<dbReference type="RefSeq" id="WP_310548298.1">
    <property type="nucleotide sequence ID" value="NZ_JAVKGR010000006.1"/>
</dbReference>
<feature type="transmembrane region" description="Helical" evidence="1">
    <location>
        <begin position="132"/>
        <end position="151"/>
    </location>
</feature>
<feature type="transmembrane region" description="Helical" evidence="1">
    <location>
        <begin position="82"/>
        <end position="111"/>
    </location>
</feature>
<protein>
    <recommendedName>
        <fullName evidence="4">DUF308 domain-containing protein</fullName>
    </recommendedName>
</protein>
<reference evidence="2 3" key="1">
    <citation type="submission" date="2023-09" db="EMBL/GenBank/DDBJ databases">
        <title>Description of three actinobacteria isolated from air of manufacturing shop in a pharmaceutical factory.</title>
        <authorList>
            <person name="Zhang D.-F."/>
        </authorList>
    </citation>
    <scope>NUCLEOTIDE SEQUENCE [LARGE SCALE GENOMIC DNA]</scope>
    <source>
        <strain evidence="2 3">LY-0111</strain>
    </source>
</reference>
<dbReference type="EMBL" id="JAVKGR010000006">
    <property type="protein sequence ID" value="MDR8019311.1"/>
    <property type="molecule type" value="Genomic_DNA"/>
</dbReference>
<keyword evidence="3" id="KW-1185">Reference proteome</keyword>
<keyword evidence="1" id="KW-1133">Transmembrane helix</keyword>
<keyword evidence="1" id="KW-0812">Transmembrane</keyword>
<keyword evidence="1" id="KW-0472">Membrane</keyword>
<evidence type="ECO:0000313" key="3">
    <source>
        <dbReference type="Proteomes" id="UP001251870"/>
    </source>
</evidence>
<evidence type="ECO:0008006" key="4">
    <source>
        <dbReference type="Google" id="ProtNLM"/>
    </source>
</evidence>
<feature type="transmembrane region" description="Helical" evidence="1">
    <location>
        <begin position="157"/>
        <end position="179"/>
    </location>
</feature>
<dbReference type="Proteomes" id="UP001251870">
    <property type="component" value="Unassembled WGS sequence"/>
</dbReference>
<evidence type="ECO:0000256" key="1">
    <source>
        <dbReference type="SAM" id="Phobius"/>
    </source>
</evidence>
<feature type="transmembrane region" description="Helical" evidence="1">
    <location>
        <begin position="42"/>
        <end position="62"/>
    </location>
</feature>
<gene>
    <name evidence="2" type="ORF">RIL96_06995</name>
</gene>
<evidence type="ECO:0000313" key="2">
    <source>
        <dbReference type="EMBL" id="MDR8019311.1"/>
    </source>
</evidence>
<accession>A0ABU2DSD1</accession>
<feature type="transmembrane region" description="Helical" evidence="1">
    <location>
        <begin position="18"/>
        <end position="35"/>
    </location>
</feature>
<proteinExistence type="predicted"/>
<name>A0ABU2DSD1_9MICC</name>
<organism evidence="2 3">
    <name type="scientific">Nesterenkonia aerolata</name>
    <dbReference type="NCBI Taxonomy" id="3074079"/>
    <lineage>
        <taxon>Bacteria</taxon>
        <taxon>Bacillati</taxon>
        <taxon>Actinomycetota</taxon>
        <taxon>Actinomycetes</taxon>
        <taxon>Micrococcales</taxon>
        <taxon>Micrococcaceae</taxon>
        <taxon>Nesterenkonia</taxon>
    </lineage>
</organism>
<sequence>MAVKRTPAPTAAALIRPVWVRAVVTALFAVVAIFSQEETLTLLKFSLAGFFVIGASAVWDYAKDVDVVPDSVRGPLAFGAAAWVLSGVAAVFVGTTTAAAVVAGIGFLAMGAAELIAGIRGRQEFVPARDQMVLGGIGAATGLGLLAAMGLDPHGVMGMAGTGVIVMAVLLLISGAGMVHDSKRG</sequence>